<organism evidence="3 4">
    <name type="scientific">Fodinisporobacter ferrooxydans</name>
    <dbReference type="NCBI Taxonomy" id="2901836"/>
    <lineage>
        <taxon>Bacteria</taxon>
        <taxon>Bacillati</taxon>
        <taxon>Bacillota</taxon>
        <taxon>Bacilli</taxon>
        <taxon>Bacillales</taxon>
        <taxon>Alicyclobacillaceae</taxon>
        <taxon>Fodinisporobacter</taxon>
    </lineage>
</organism>
<evidence type="ECO:0000313" key="3">
    <source>
        <dbReference type="EMBL" id="UOF89749.1"/>
    </source>
</evidence>
<dbReference type="RefSeq" id="WP_347436440.1">
    <property type="nucleotide sequence ID" value="NZ_CP089291.1"/>
</dbReference>
<name>A0ABY4CIA6_9BACL</name>
<dbReference type="InterPro" id="IPR009926">
    <property type="entry name" value="T3SS_YcgR_PilZN"/>
</dbReference>
<dbReference type="Gene3D" id="2.40.10.220">
    <property type="entry name" value="predicted glycosyltransferase like domains"/>
    <property type="match status" value="1"/>
</dbReference>
<gene>
    <name evidence="3" type="ORF">LSG31_17980</name>
</gene>
<dbReference type="InterPro" id="IPR009875">
    <property type="entry name" value="PilZ_domain"/>
</dbReference>
<feature type="domain" description="PilZ" evidence="1">
    <location>
        <begin position="100"/>
        <end position="213"/>
    </location>
</feature>
<dbReference type="EMBL" id="CP089291">
    <property type="protein sequence ID" value="UOF89749.1"/>
    <property type="molecule type" value="Genomic_DNA"/>
</dbReference>
<dbReference type="Pfam" id="PF07238">
    <property type="entry name" value="PilZ"/>
    <property type="match status" value="1"/>
</dbReference>
<feature type="domain" description="Type III secretion system flagellar brake protein YcgR PilZN" evidence="2">
    <location>
        <begin position="6"/>
        <end position="91"/>
    </location>
</feature>
<sequence length="225" mass="25410">MALPRVGQTVFLDVRSGPLAGRYQCRVVDHGQSTLSIETPLRLNSTVPVTFDVGIDFEVVYRALDGAECRFFSNVVKRVVKEIPVLEIYKPKMSAITRIQRREYLRVPINIPVELAFLDSYTKRPVTCKGMSKDISGGGLAFTVESSISVHAEDVIGFRFTIPIDGSMTEVLGKGIVLRVLDLSEKNVKKVISVRFFDISDQNRQRIVRFTFQRQIEISKKLDQL</sequence>
<keyword evidence="4" id="KW-1185">Reference proteome</keyword>
<evidence type="ECO:0000313" key="4">
    <source>
        <dbReference type="Proteomes" id="UP000830167"/>
    </source>
</evidence>
<evidence type="ECO:0000259" key="1">
    <source>
        <dbReference type="Pfam" id="PF07238"/>
    </source>
</evidence>
<protein>
    <submittedName>
        <fullName evidence="3">PilZ domain-containing protein</fullName>
    </submittedName>
</protein>
<accession>A0ABY4CIA6</accession>
<dbReference type="Pfam" id="PF12945">
    <property type="entry name" value="PilZNR"/>
    <property type="match status" value="1"/>
</dbReference>
<evidence type="ECO:0000259" key="2">
    <source>
        <dbReference type="Pfam" id="PF12945"/>
    </source>
</evidence>
<reference evidence="3" key="1">
    <citation type="submission" date="2021-12" db="EMBL/GenBank/DDBJ databases">
        <title>Alicyclobacillaceae gen. nov., sp. nov., isolated from chalcocite enrichment system.</title>
        <authorList>
            <person name="Jiang Z."/>
        </authorList>
    </citation>
    <scope>NUCLEOTIDE SEQUENCE</scope>
    <source>
        <strain evidence="3">MYW30-H2</strain>
    </source>
</reference>
<proteinExistence type="predicted"/>
<dbReference type="Proteomes" id="UP000830167">
    <property type="component" value="Chromosome"/>
</dbReference>